<dbReference type="GeneID" id="100367590"/>
<evidence type="ECO:0000256" key="2">
    <source>
        <dbReference type="ARBA" id="ARBA00022692"/>
    </source>
</evidence>
<dbReference type="SUPFAM" id="SSF81324">
    <property type="entry name" value="Voltage-gated potassium channels"/>
    <property type="match status" value="2"/>
</dbReference>
<proteinExistence type="predicted"/>
<dbReference type="InterPro" id="IPR043203">
    <property type="entry name" value="VGCC_Ca_Na"/>
</dbReference>
<keyword evidence="4 6" id="KW-0472">Membrane</keyword>
<evidence type="ECO:0000256" key="4">
    <source>
        <dbReference type="ARBA" id="ARBA00023136"/>
    </source>
</evidence>
<accession>A0ABM0GXB6</accession>
<feature type="transmembrane region" description="Helical" evidence="6">
    <location>
        <begin position="192"/>
        <end position="213"/>
    </location>
</feature>
<feature type="coiled-coil region" evidence="5">
    <location>
        <begin position="113"/>
        <end position="141"/>
    </location>
</feature>
<protein>
    <submittedName>
        <fullName evidence="9">Voltage-dependent T-type calcium channel subunit alpha-1I-like</fullName>
    </submittedName>
</protein>
<organism evidence="8 9">
    <name type="scientific">Saccoglossus kowalevskii</name>
    <name type="common">Acorn worm</name>
    <dbReference type="NCBI Taxonomy" id="10224"/>
    <lineage>
        <taxon>Eukaryota</taxon>
        <taxon>Metazoa</taxon>
        <taxon>Hemichordata</taxon>
        <taxon>Enteropneusta</taxon>
        <taxon>Harrimaniidae</taxon>
        <taxon>Saccoglossus</taxon>
    </lineage>
</organism>
<dbReference type="PANTHER" id="PTHR10037:SF230">
    <property type="entry name" value="CA[2+]-CHANNEL PROTEIN ALPHA[[1]] SUBUNIT T, ISOFORM F"/>
    <property type="match status" value="1"/>
</dbReference>
<dbReference type="InterPro" id="IPR027359">
    <property type="entry name" value="Volt_channel_dom_sf"/>
</dbReference>
<keyword evidence="8" id="KW-1185">Reference proteome</keyword>
<name>A0ABM0GXB6_SACKO</name>
<comment type="subcellular location">
    <subcellularLocation>
        <location evidence="1">Membrane</location>
        <topology evidence="1">Multi-pass membrane protein</topology>
    </subcellularLocation>
</comment>
<evidence type="ECO:0000256" key="5">
    <source>
        <dbReference type="SAM" id="Coils"/>
    </source>
</evidence>
<feature type="non-terminal residue" evidence="9">
    <location>
        <position position="1"/>
    </location>
</feature>
<dbReference type="Proteomes" id="UP000694865">
    <property type="component" value="Unplaced"/>
</dbReference>
<evidence type="ECO:0000256" key="1">
    <source>
        <dbReference type="ARBA" id="ARBA00004141"/>
    </source>
</evidence>
<feature type="transmembrane region" description="Helical" evidence="6">
    <location>
        <begin position="162"/>
        <end position="180"/>
    </location>
</feature>
<sequence>LFKGTFYHCVGTEIRHIKNKTHCLSDGNHWINRKYNFDDLGQALMALFVLASKDGWVEIMYHGLDAVGVDIQPRTNYNEWLILYFVSFLLIVGFFVLNMFVGVVVENFHKCREEQAAEELRRKMEKRQRKLEKARQKAQETPYYELYSRPRRVIHDLIMNKYFDLLIAAIIGLNVISMALEYYNMPKVMIDLITFTNYVFTGVFILEALLKIFAQGVVRYFRDRWNQLDMLIVILSIVGIVLEEMESNFLPINPTIIRIMRVLRIARGIVTSSLKILCPTGL</sequence>
<feature type="domain" description="Ion transport" evidence="7">
    <location>
        <begin position="160"/>
        <end position="267"/>
    </location>
</feature>
<feature type="domain" description="Ion transport" evidence="7">
    <location>
        <begin position="1"/>
        <end position="115"/>
    </location>
</feature>
<dbReference type="RefSeq" id="XP_002739410.1">
    <property type="nucleotide sequence ID" value="XM_002739364.1"/>
</dbReference>
<reference evidence="9" key="1">
    <citation type="submission" date="2025-08" db="UniProtKB">
        <authorList>
            <consortium name="RefSeq"/>
        </authorList>
    </citation>
    <scope>IDENTIFICATION</scope>
    <source>
        <tissue evidence="9">Testes</tissue>
    </source>
</reference>
<keyword evidence="5" id="KW-0175">Coiled coil</keyword>
<dbReference type="Gene3D" id="1.10.287.70">
    <property type="match status" value="1"/>
</dbReference>
<gene>
    <name evidence="9" type="primary">LOC100367590</name>
</gene>
<keyword evidence="2 6" id="KW-0812">Transmembrane</keyword>
<dbReference type="InterPro" id="IPR005821">
    <property type="entry name" value="Ion_trans_dom"/>
</dbReference>
<dbReference type="Gene3D" id="1.20.120.350">
    <property type="entry name" value="Voltage-gated potassium channels. Chain C"/>
    <property type="match status" value="1"/>
</dbReference>
<dbReference type="PANTHER" id="PTHR10037">
    <property type="entry name" value="VOLTAGE-GATED CATION CHANNEL CALCIUM AND SODIUM"/>
    <property type="match status" value="1"/>
</dbReference>
<evidence type="ECO:0000313" key="9">
    <source>
        <dbReference type="RefSeq" id="XP_002739410.1"/>
    </source>
</evidence>
<evidence type="ECO:0000256" key="3">
    <source>
        <dbReference type="ARBA" id="ARBA00022989"/>
    </source>
</evidence>
<evidence type="ECO:0000313" key="8">
    <source>
        <dbReference type="Proteomes" id="UP000694865"/>
    </source>
</evidence>
<evidence type="ECO:0000259" key="7">
    <source>
        <dbReference type="Pfam" id="PF00520"/>
    </source>
</evidence>
<evidence type="ECO:0000256" key="6">
    <source>
        <dbReference type="SAM" id="Phobius"/>
    </source>
</evidence>
<feature type="transmembrane region" description="Helical" evidence="6">
    <location>
        <begin position="81"/>
        <end position="105"/>
    </location>
</feature>
<dbReference type="Pfam" id="PF00520">
    <property type="entry name" value="Ion_trans"/>
    <property type="match status" value="2"/>
</dbReference>
<keyword evidence="3 6" id="KW-1133">Transmembrane helix</keyword>